<dbReference type="Gene3D" id="1.10.357.10">
    <property type="entry name" value="Tetracycline Repressor, domain 2"/>
    <property type="match status" value="1"/>
</dbReference>
<proteinExistence type="predicted"/>
<evidence type="ECO:0000256" key="4">
    <source>
        <dbReference type="PROSITE-ProRule" id="PRU00335"/>
    </source>
</evidence>
<dbReference type="AlphaFoldDB" id="A0A367FTC1"/>
<evidence type="ECO:0000313" key="7">
    <source>
        <dbReference type="EMBL" id="RCG32835.1"/>
    </source>
</evidence>
<dbReference type="InterPro" id="IPR001647">
    <property type="entry name" value="HTH_TetR"/>
</dbReference>
<dbReference type="Gene3D" id="1.10.10.60">
    <property type="entry name" value="Homeodomain-like"/>
    <property type="match status" value="1"/>
</dbReference>
<dbReference type="OrthoDB" id="3818006at2"/>
<evidence type="ECO:0000256" key="5">
    <source>
        <dbReference type="SAM" id="MobiDB-lite"/>
    </source>
</evidence>
<keyword evidence="2 4" id="KW-0238">DNA-binding</keyword>
<organism evidence="7 8">
    <name type="scientific">Sphaerisporangium album</name>
    <dbReference type="NCBI Taxonomy" id="509200"/>
    <lineage>
        <taxon>Bacteria</taxon>
        <taxon>Bacillati</taxon>
        <taxon>Actinomycetota</taxon>
        <taxon>Actinomycetes</taxon>
        <taxon>Streptosporangiales</taxon>
        <taxon>Streptosporangiaceae</taxon>
        <taxon>Sphaerisporangium</taxon>
    </lineage>
</organism>
<keyword evidence="1" id="KW-0805">Transcription regulation</keyword>
<evidence type="ECO:0000256" key="1">
    <source>
        <dbReference type="ARBA" id="ARBA00023015"/>
    </source>
</evidence>
<dbReference type="InterPro" id="IPR009057">
    <property type="entry name" value="Homeodomain-like_sf"/>
</dbReference>
<evidence type="ECO:0000256" key="3">
    <source>
        <dbReference type="ARBA" id="ARBA00023163"/>
    </source>
</evidence>
<dbReference type="PROSITE" id="PS50977">
    <property type="entry name" value="HTH_TETR_2"/>
    <property type="match status" value="1"/>
</dbReference>
<dbReference type="SUPFAM" id="SSF46689">
    <property type="entry name" value="Homeodomain-like"/>
    <property type="match status" value="1"/>
</dbReference>
<feature type="region of interest" description="Disordered" evidence="5">
    <location>
        <begin position="203"/>
        <end position="226"/>
    </location>
</feature>
<protein>
    <submittedName>
        <fullName evidence="7">TetR/AcrR family transcriptional regulator</fullName>
    </submittedName>
</protein>
<reference evidence="7 8" key="1">
    <citation type="submission" date="2018-06" db="EMBL/GenBank/DDBJ databases">
        <title>Sphaerisporangium craniellae sp. nov., isolated from a marine sponge in the South China Sea.</title>
        <authorList>
            <person name="Li L."/>
        </authorList>
    </citation>
    <scope>NUCLEOTIDE SEQUENCE [LARGE SCALE GENOMIC DNA]</scope>
    <source>
        <strain evidence="7 8">CCTCC AA 208026</strain>
    </source>
</reference>
<sequence length="226" mass="24477">MEALSMRKLGARLGAGATSIYWHVSNKDELLELVLDEVYGEVRIPELTEPASWRDAAAVFAYGMRQAMLKHPWMVPLLGVLPSFGPNALAVNNTLMTAFEEAGFTGKTLDYAVGAVVSYTLGATTPEVTWLNMVARSEAGADEWLTNLMRQVEVAAADYPDMLARYSTEDFSDMGVAKSLTFDFGLVAMLDGLEVRLRWHLDESKPPDPSSASPAVDAAVDAAGRG</sequence>
<name>A0A367FTC1_9ACTN</name>
<dbReference type="GO" id="GO:0003677">
    <property type="term" value="F:DNA binding"/>
    <property type="evidence" value="ECO:0007669"/>
    <property type="project" value="UniProtKB-UniRule"/>
</dbReference>
<evidence type="ECO:0000313" key="8">
    <source>
        <dbReference type="Proteomes" id="UP000253094"/>
    </source>
</evidence>
<dbReference type="SUPFAM" id="SSF48498">
    <property type="entry name" value="Tetracyclin repressor-like, C-terminal domain"/>
    <property type="match status" value="1"/>
</dbReference>
<dbReference type="GO" id="GO:0045892">
    <property type="term" value="P:negative regulation of DNA-templated transcription"/>
    <property type="evidence" value="ECO:0007669"/>
    <property type="project" value="InterPro"/>
</dbReference>
<dbReference type="EMBL" id="QOIL01000002">
    <property type="protein sequence ID" value="RCG32835.1"/>
    <property type="molecule type" value="Genomic_DNA"/>
</dbReference>
<dbReference type="Pfam" id="PF00440">
    <property type="entry name" value="TetR_N"/>
    <property type="match status" value="1"/>
</dbReference>
<dbReference type="Proteomes" id="UP000253094">
    <property type="component" value="Unassembled WGS sequence"/>
</dbReference>
<comment type="caution">
    <text evidence="7">The sequence shown here is derived from an EMBL/GenBank/DDBJ whole genome shotgun (WGS) entry which is preliminary data.</text>
</comment>
<keyword evidence="8" id="KW-1185">Reference proteome</keyword>
<keyword evidence="3" id="KW-0804">Transcription</keyword>
<dbReference type="InterPro" id="IPR004111">
    <property type="entry name" value="Repressor_TetR_C"/>
</dbReference>
<dbReference type="Pfam" id="PF02909">
    <property type="entry name" value="TetR_C_1"/>
    <property type="match status" value="1"/>
</dbReference>
<accession>A0A367FTC1</accession>
<gene>
    <name evidence="7" type="ORF">DQ384_02695</name>
</gene>
<feature type="DNA-binding region" description="H-T-H motif" evidence="4">
    <location>
        <begin position="5"/>
        <end position="24"/>
    </location>
</feature>
<feature type="compositionally biased region" description="Low complexity" evidence="5">
    <location>
        <begin position="210"/>
        <end position="226"/>
    </location>
</feature>
<evidence type="ECO:0000259" key="6">
    <source>
        <dbReference type="PROSITE" id="PS50977"/>
    </source>
</evidence>
<evidence type="ECO:0000256" key="2">
    <source>
        <dbReference type="ARBA" id="ARBA00023125"/>
    </source>
</evidence>
<dbReference type="InterPro" id="IPR036271">
    <property type="entry name" value="Tet_transcr_reg_TetR-rel_C_sf"/>
</dbReference>
<feature type="domain" description="HTH tetR-type" evidence="6">
    <location>
        <begin position="1"/>
        <end position="42"/>
    </location>
</feature>